<dbReference type="InterPro" id="IPR007308">
    <property type="entry name" value="Rtr1/RPAP2_dom"/>
</dbReference>
<accession>A0AA38R780</accession>
<gene>
    <name evidence="15" type="ORF">NKR23_g9288</name>
</gene>
<dbReference type="GO" id="GO:0005634">
    <property type="term" value="C:nucleus"/>
    <property type="evidence" value="ECO:0007669"/>
    <property type="project" value="UniProtKB-SubCell"/>
</dbReference>
<evidence type="ECO:0000313" key="16">
    <source>
        <dbReference type="Proteomes" id="UP001174694"/>
    </source>
</evidence>
<comment type="catalytic activity">
    <reaction evidence="9 12">
        <text>O-phospho-L-seryl-[protein] + H2O = L-seryl-[protein] + phosphate</text>
        <dbReference type="Rhea" id="RHEA:20629"/>
        <dbReference type="Rhea" id="RHEA-COMP:9863"/>
        <dbReference type="Rhea" id="RHEA-COMP:11604"/>
        <dbReference type="ChEBI" id="CHEBI:15377"/>
        <dbReference type="ChEBI" id="CHEBI:29999"/>
        <dbReference type="ChEBI" id="CHEBI:43474"/>
        <dbReference type="ChEBI" id="CHEBI:83421"/>
        <dbReference type="EC" id="3.1.3.16"/>
    </reaction>
</comment>
<evidence type="ECO:0000256" key="10">
    <source>
        <dbReference type="ARBA" id="ARBA00048336"/>
    </source>
</evidence>
<dbReference type="GO" id="GO:0043175">
    <property type="term" value="F:RNA polymerase core enzyme binding"/>
    <property type="evidence" value="ECO:0007669"/>
    <property type="project" value="UniProtKB-UniRule"/>
</dbReference>
<dbReference type="GO" id="GO:0008270">
    <property type="term" value="F:zinc ion binding"/>
    <property type="evidence" value="ECO:0007669"/>
    <property type="project" value="UniProtKB-KW"/>
</dbReference>
<keyword evidence="7 12" id="KW-0904">Protein phosphatase</keyword>
<dbReference type="InterPro" id="IPR038534">
    <property type="entry name" value="Rtr1/RPAP2_sf"/>
</dbReference>
<keyword evidence="5 12" id="KW-0378">Hydrolase</keyword>
<proteinExistence type="inferred from homology"/>
<keyword evidence="16" id="KW-1185">Reference proteome</keyword>
<evidence type="ECO:0000256" key="13">
    <source>
        <dbReference type="SAM" id="MobiDB-lite"/>
    </source>
</evidence>
<evidence type="ECO:0000256" key="3">
    <source>
        <dbReference type="ARBA" id="ARBA00022723"/>
    </source>
</evidence>
<sequence>MASEAAKPVKGILKKQATPRPGKNSTSGRAPLDGKKAEEDLRAREIALQHARIIQDRKDAEAQITDNIVQLTDYPLVRSSEFSASRPAPSDAAGFKALIRMFQPSDYDDLIAERNTCELCGYALCPRPRVSFGGKGTWKLVNAGRADFSIVERRELERWCSQECARRAMYVKVQLNETAAWERVGIPDIQIDLLEEEQQPDERSEQDRLAAEMSRLKLEAERKAAQKSTALAQERGEHTSKPVDLVIREKKVTERPEAPVSKDASDKARTVEGHQTKFEPKG</sequence>
<dbReference type="Gene3D" id="1.25.40.820">
    <property type="match status" value="1"/>
</dbReference>
<evidence type="ECO:0000256" key="1">
    <source>
        <dbReference type="ARBA" id="ARBA00004123"/>
    </source>
</evidence>
<comment type="similarity">
    <text evidence="2 11 12">Belongs to the RPAP2 family.</text>
</comment>
<evidence type="ECO:0000259" key="14">
    <source>
        <dbReference type="PROSITE" id="PS51479"/>
    </source>
</evidence>
<evidence type="ECO:0000256" key="7">
    <source>
        <dbReference type="ARBA" id="ARBA00022912"/>
    </source>
</evidence>
<evidence type="ECO:0000256" key="5">
    <source>
        <dbReference type="ARBA" id="ARBA00022801"/>
    </source>
</evidence>
<dbReference type="AlphaFoldDB" id="A0AA38R780"/>
<keyword evidence="6 12" id="KW-0862">Zinc</keyword>
<feature type="compositionally biased region" description="Basic and acidic residues" evidence="13">
    <location>
        <begin position="234"/>
        <end position="257"/>
    </location>
</feature>
<dbReference type="PANTHER" id="PTHR14732:SF0">
    <property type="entry name" value="RNA POLYMERASE II SUBUNIT B1 CTD PHOSPHATASE RPAP2-RELATED"/>
    <property type="match status" value="1"/>
</dbReference>
<comment type="function">
    <text evidence="12">Putative RNA polymerase II subunit B1 C-terminal domain (CTD) phosphatase involved in RNA polymerase II transcription regulation.</text>
</comment>
<reference evidence="15" key="1">
    <citation type="submission" date="2022-07" db="EMBL/GenBank/DDBJ databases">
        <title>Fungi with potential for degradation of polypropylene.</title>
        <authorList>
            <person name="Gostincar C."/>
        </authorList>
    </citation>
    <scope>NUCLEOTIDE SEQUENCE</scope>
    <source>
        <strain evidence="15">EXF-13308</strain>
    </source>
</reference>
<dbReference type="PANTHER" id="PTHR14732">
    <property type="entry name" value="RNA POLYMERASE II SUBUNIT B1 CTD PHOSPHATASE RPAP2-RELATED"/>
    <property type="match status" value="1"/>
</dbReference>
<keyword evidence="8 12" id="KW-0539">Nucleus</keyword>
<evidence type="ECO:0000256" key="8">
    <source>
        <dbReference type="ARBA" id="ARBA00023242"/>
    </source>
</evidence>
<evidence type="ECO:0000256" key="12">
    <source>
        <dbReference type="RuleBase" id="RU367080"/>
    </source>
</evidence>
<dbReference type="Pfam" id="PF04181">
    <property type="entry name" value="RPAP2_Rtr1"/>
    <property type="match status" value="1"/>
</dbReference>
<evidence type="ECO:0000313" key="15">
    <source>
        <dbReference type="EMBL" id="KAJ9137262.1"/>
    </source>
</evidence>
<feature type="region of interest" description="Disordered" evidence="13">
    <location>
        <begin position="220"/>
        <end position="282"/>
    </location>
</feature>
<feature type="domain" description="RTR1-type" evidence="14">
    <location>
        <begin position="97"/>
        <end position="184"/>
    </location>
</feature>
<organism evidence="15 16">
    <name type="scientific">Pleurostoma richardsiae</name>
    <dbReference type="NCBI Taxonomy" id="41990"/>
    <lineage>
        <taxon>Eukaryota</taxon>
        <taxon>Fungi</taxon>
        <taxon>Dikarya</taxon>
        <taxon>Ascomycota</taxon>
        <taxon>Pezizomycotina</taxon>
        <taxon>Sordariomycetes</taxon>
        <taxon>Sordariomycetidae</taxon>
        <taxon>Calosphaeriales</taxon>
        <taxon>Pleurostomataceae</taxon>
        <taxon>Pleurostoma</taxon>
    </lineage>
</organism>
<evidence type="ECO:0000256" key="2">
    <source>
        <dbReference type="ARBA" id="ARBA00005676"/>
    </source>
</evidence>
<dbReference type="GO" id="GO:0005737">
    <property type="term" value="C:cytoplasm"/>
    <property type="evidence" value="ECO:0007669"/>
    <property type="project" value="TreeGrafter"/>
</dbReference>
<comment type="caution">
    <text evidence="15">The sequence shown here is derived from an EMBL/GenBank/DDBJ whole genome shotgun (WGS) entry which is preliminary data.</text>
</comment>
<feature type="compositionally biased region" description="Basic and acidic residues" evidence="13">
    <location>
        <begin position="263"/>
        <end position="282"/>
    </location>
</feature>
<dbReference type="EMBL" id="JANBVO010000035">
    <property type="protein sequence ID" value="KAJ9137262.1"/>
    <property type="molecule type" value="Genomic_DNA"/>
</dbReference>
<evidence type="ECO:0000256" key="6">
    <source>
        <dbReference type="ARBA" id="ARBA00022833"/>
    </source>
</evidence>
<evidence type="ECO:0000256" key="4">
    <source>
        <dbReference type="ARBA" id="ARBA00022771"/>
    </source>
</evidence>
<evidence type="ECO:0000256" key="9">
    <source>
        <dbReference type="ARBA" id="ARBA00047761"/>
    </source>
</evidence>
<keyword evidence="3 12" id="KW-0479">Metal-binding</keyword>
<dbReference type="GO" id="GO:0008420">
    <property type="term" value="F:RNA polymerase II CTD heptapeptide repeat phosphatase activity"/>
    <property type="evidence" value="ECO:0007669"/>
    <property type="project" value="UniProtKB-UniRule"/>
</dbReference>
<dbReference type="InterPro" id="IPR039693">
    <property type="entry name" value="Rtr1/RPAP2"/>
</dbReference>
<keyword evidence="4 12" id="KW-0863">Zinc-finger</keyword>
<feature type="region of interest" description="Disordered" evidence="13">
    <location>
        <begin position="1"/>
        <end position="38"/>
    </location>
</feature>
<comment type="subcellular location">
    <subcellularLocation>
        <location evidence="1 12">Nucleus</location>
    </subcellularLocation>
</comment>
<dbReference type="PROSITE" id="PS51479">
    <property type="entry name" value="ZF_RTR1"/>
    <property type="match status" value="1"/>
</dbReference>
<evidence type="ECO:0000256" key="11">
    <source>
        <dbReference type="PROSITE-ProRule" id="PRU00812"/>
    </source>
</evidence>
<dbReference type="EC" id="3.1.3.16" evidence="12"/>
<comment type="catalytic activity">
    <reaction evidence="10 12">
        <text>O-phospho-L-threonyl-[protein] + H2O = L-threonyl-[protein] + phosphate</text>
        <dbReference type="Rhea" id="RHEA:47004"/>
        <dbReference type="Rhea" id="RHEA-COMP:11060"/>
        <dbReference type="Rhea" id="RHEA-COMP:11605"/>
        <dbReference type="ChEBI" id="CHEBI:15377"/>
        <dbReference type="ChEBI" id="CHEBI:30013"/>
        <dbReference type="ChEBI" id="CHEBI:43474"/>
        <dbReference type="ChEBI" id="CHEBI:61977"/>
        <dbReference type="EC" id="3.1.3.16"/>
    </reaction>
</comment>
<name>A0AA38R780_9PEZI</name>
<protein>
    <recommendedName>
        <fullName evidence="12">RNA polymerase II subunit B1 CTD phosphatase RPAP2 homolog</fullName>
        <ecNumber evidence="12">3.1.3.16</ecNumber>
    </recommendedName>
</protein>
<dbReference type="Proteomes" id="UP001174694">
    <property type="component" value="Unassembled WGS sequence"/>
</dbReference>